<feature type="transmembrane region" description="Helical" evidence="6">
    <location>
        <begin position="258"/>
        <end position="282"/>
    </location>
</feature>
<dbReference type="Pfam" id="PF01554">
    <property type="entry name" value="MatE"/>
    <property type="match status" value="2"/>
</dbReference>
<feature type="transmembrane region" description="Helical" evidence="6">
    <location>
        <begin position="181"/>
        <end position="203"/>
    </location>
</feature>
<reference evidence="7 8" key="1">
    <citation type="submission" date="2018-12" db="EMBL/GenBank/DDBJ databases">
        <title>Croceicoccus ponticola sp. nov., a lipolytic bacterium isolated from seawater.</title>
        <authorList>
            <person name="Yoon J.-H."/>
        </authorList>
    </citation>
    <scope>NUCLEOTIDE SEQUENCE [LARGE SCALE GENOMIC DNA]</scope>
    <source>
        <strain evidence="7 8">GM-16</strain>
    </source>
</reference>
<gene>
    <name evidence="7" type="ORF">EKN06_01330</name>
</gene>
<dbReference type="GO" id="GO:0015297">
    <property type="term" value="F:antiporter activity"/>
    <property type="evidence" value="ECO:0007669"/>
    <property type="project" value="InterPro"/>
</dbReference>
<dbReference type="Proteomes" id="UP000283003">
    <property type="component" value="Unassembled WGS sequence"/>
</dbReference>
<dbReference type="GO" id="GO:0005886">
    <property type="term" value="C:plasma membrane"/>
    <property type="evidence" value="ECO:0007669"/>
    <property type="project" value="TreeGrafter"/>
</dbReference>
<evidence type="ECO:0000256" key="3">
    <source>
        <dbReference type="ARBA" id="ARBA00022692"/>
    </source>
</evidence>
<evidence type="ECO:0000256" key="5">
    <source>
        <dbReference type="ARBA" id="ARBA00023136"/>
    </source>
</evidence>
<dbReference type="AlphaFoldDB" id="A0A437H265"/>
<dbReference type="GO" id="GO:0042910">
    <property type="term" value="F:xenobiotic transmembrane transporter activity"/>
    <property type="evidence" value="ECO:0007669"/>
    <property type="project" value="InterPro"/>
</dbReference>
<dbReference type="PANTHER" id="PTHR42893:SF46">
    <property type="entry name" value="PROTEIN DETOXIFICATION 44, CHLOROPLASTIC"/>
    <property type="match status" value="1"/>
</dbReference>
<protein>
    <submittedName>
        <fullName evidence="7">MATE family efflux transporter</fullName>
    </submittedName>
</protein>
<accession>A0A437H265</accession>
<keyword evidence="5 6" id="KW-0472">Membrane</keyword>
<evidence type="ECO:0000256" key="6">
    <source>
        <dbReference type="SAM" id="Phobius"/>
    </source>
</evidence>
<keyword evidence="3 6" id="KW-0812">Transmembrane</keyword>
<keyword evidence="4 6" id="KW-1133">Transmembrane helix</keyword>
<comment type="caution">
    <text evidence="7">The sequence shown here is derived from an EMBL/GenBank/DDBJ whole genome shotgun (WGS) entry which is preliminary data.</text>
</comment>
<dbReference type="OrthoDB" id="9789527at2"/>
<name>A0A437H265_9SPHN</name>
<feature type="transmembrane region" description="Helical" evidence="6">
    <location>
        <begin position="148"/>
        <end position="169"/>
    </location>
</feature>
<feature type="transmembrane region" description="Helical" evidence="6">
    <location>
        <begin position="303"/>
        <end position="327"/>
    </location>
</feature>
<feature type="transmembrane region" description="Helical" evidence="6">
    <location>
        <begin position="24"/>
        <end position="49"/>
    </location>
</feature>
<sequence>MLGQASVPLVGIVDTVVIGRTGDIAALGGVALGAMIINLVFWTFGFLRMGLTGLTAQAHGANDSPEVEAMLLRGLAIGGALGLALLLLQGPLTTMALAVMSGGAQVDAQADAYVTARFFGAPAALAVFAITGWLLGLGRTRAALALQVVMNGANAVLDIVFVWGLGMGAGGVGAGTAGAEWIAVFTGIAICTRVAGGGPVALLRRSERAALFARSALSRMFAVNRDLMIRTIALLLTFTWLVNAGARLGATTLAANHVLLQFISVAAFVLDAFAFTAEARIGQAIGSRSRARFVRAVRLTGEFALLGGAMLALTFWLGGTAVIAFMVTDIATAATARQFLPYAAVVPLLGAPSWMLDGVFIGATQGKALRNAAVVTTVLYIALDLLLRPMGNTGLWIAFLASYLLRAATLGPYLPALLRDITGNETLAKRATPA</sequence>
<evidence type="ECO:0000313" key="7">
    <source>
        <dbReference type="EMBL" id="RVQ69737.1"/>
    </source>
</evidence>
<comment type="similarity">
    <text evidence="2">Belongs to the multi antimicrobial extrusion (MATE) (TC 2.A.66.1) family.</text>
</comment>
<feature type="transmembrane region" description="Helical" evidence="6">
    <location>
        <begin position="393"/>
        <end position="414"/>
    </location>
</feature>
<feature type="transmembrane region" description="Helical" evidence="6">
    <location>
        <begin position="70"/>
        <end position="92"/>
    </location>
</feature>
<proteinExistence type="inferred from homology"/>
<dbReference type="PANTHER" id="PTHR42893">
    <property type="entry name" value="PROTEIN DETOXIFICATION 44, CHLOROPLASTIC-RELATED"/>
    <property type="match status" value="1"/>
</dbReference>
<feature type="transmembrane region" description="Helical" evidence="6">
    <location>
        <begin position="339"/>
        <end position="356"/>
    </location>
</feature>
<feature type="transmembrane region" description="Helical" evidence="6">
    <location>
        <begin position="227"/>
        <end position="246"/>
    </location>
</feature>
<comment type="subcellular location">
    <subcellularLocation>
        <location evidence="1">Membrane</location>
        <topology evidence="1">Multi-pass membrane protein</topology>
    </subcellularLocation>
</comment>
<dbReference type="InterPro" id="IPR002528">
    <property type="entry name" value="MATE_fam"/>
</dbReference>
<evidence type="ECO:0000256" key="1">
    <source>
        <dbReference type="ARBA" id="ARBA00004141"/>
    </source>
</evidence>
<keyword evidence="8" id="KW-1185">Reference proteome</keyword>
<evidence type="ECO:0000256" key="2">
    <source>
        <dbReference type="ARBA" id="ARBA00010199"/>
    </source>
</evidence>
<dbReference type="NCBIfam" id="TIGR00797">
    <property type="entry name" value="matE"/>
    <property type="match status" value="1"/>
</dbReference>
<feature type="transmembrane region" description="Helical" evidence="6">
    <location>
        <begin position="112"/>
        <end position="136"/>
    </location>
</feature>
<dbReference type="CDD" id="cd13136">
    <property type="entry name" value="MATE_DinF_like"/>
    <property type="match status" value="1"/>
</dbReference>
<dbReference type="EMBL" id="RXOL01000001">
    <property type="protein sequence ID" value="RVQ69737.1"/>
    <property type="molecule type" value="Genomic_DNA"/>
</dbReference>
<evidence type="ECO:0000256" key="4">
    <source>
        <dbReference type="ARBA" id="ARBA00022989"/>
    </source>
</evidence>
<dbReference type="InterPro" id="IPR044644">
    <property type="entry name" value="DinF-like"/>
</dbReference>
<feature type="transmembrane region" description="Helical" evidence="6">
    <location>
        <begin position="368"/>
        <end position="387"/>
    </location>
</feature>
<organism evidence="7 8">
    <name type="scientific">Croceicoccus ponticola</name>
    <dbReference type="NCBI Taxonomy" id="2217664"/>
    <lineage>
        <taxon>Bacteria</taxon>
        <taxon>Pseudomonadati</taxon>
        <taxon>Pseudomonadota</taxon>
        <taxon>Alphaproteobacteria</taxon>
        <taxon>Sphingomonadales</taxon>
        <taxon>Erythrobacteraceae</taxon>
        <taxon>Croceicoccus</taxon>
    </lineage>
</organism>
<evidence type="ECO:0000313" key="8">
    <source>
        <dbReference type="Proteomes" id="UP000283003"/>
    </source>
</evidence>